<sequence>MLLVATFITWHSLNRPTRLVLLHIADDMQIAGATSANLLLGSSTLARLDTTTFNHCGNWLNRAIGNSQLADIVRYLSWTPVQHNPQHILLYAGENDLAQSKEAQQVSAEYMALLKQLMLQYPAAHIHILAIKHSPARQQYWLAFDEVNAKLQAYATLQPQLHYYADNLQRVDFSADGIHLTGEGYRRFLHGVILQCKAATNG</sequence>
<protein>
    <recommendedName>
        <fullName evidence="1">SGNH hydrolase-type esterase domain-containing protein</fullName>
    </recommendedName>
</protein>
<keyword evidence="3" id="KW-1185">Reference proteome</keyword>
<dbReference type="InterPro" id="IPR036514">
    <property type="entry name" value="SGNH_hydro_sf"/>
</dbReference>
<dbReference type="Proteomes" id="UP001501169">
    <property type="component" value="Unassembled WGS sequence"/>
</dbReference>
<evidence type="ECO:0000259" key="1">
    <source>
        <dbReference type="Pfam" id="PF13472"/>
    </source>
</evidence>
<comment type="caution">
    <text evidence="2">The sequence shown here is derived from an EMBL/GenBank/DDBJ whole genome shotgun (WGS) entry which is preliminary data.</text>
</comment>
<organism evidence="2 3">
    <name type="scientific">Rheinheimera aquimaris</name>
    <dbReference type="NCBI Taxonomy" id="412437"/>
    <lineage>
        <taxon>Bacteria</taxon>
        <taxon>Pseudomonadati</taxon>
        <taxon>Pseudomonadota</taxon>
        <taxon>Gammaproteobacteria</taxon>
        <taxon>Chromatiales</taxon>
        <taxon>Chromatiaceae</taxon>
        <taxon>Rheinheimera</taxon>
    </lineage>
</organism>
<dbReference type="Gene3D" id="3.40.50.1110">
    <property type="entry name" value="SGNH hydrolase"/>
    <property type="match status" value="1"/>
</dbReference>
<evidence type="ECO:0000313" key="2">
    <source>
        <dbReference type="EMBL" id="GAA0565075.1"/>
    </source>
</evidence>
<feature type="domain" description="SGNH hydrolase-type esterase" evidence="1">
    <location>
        <begin position="61"/>
        <end position="187"/>
    </location>
</feature>
<accession>A0ABP3PJJ1</accession>
<reference evidence="3" key="1">
    <citation type="journal article" date="2019" name="Int. J. Syst. Evol. Microbiol.">
        <title>The Global Catalogue of Microorganisms (GCM) 10K type strain sequencing project: providing services to taxonomists for standard genome sequencing and annotation.</title>
        <authorList>
            <consortium name="The Broad Institute Genomics Platform"/>
            <consortium name="The Broad Institute Genome Sequencing Center for Infectious Disease"/>
            <person name="Wu L."/>
            <person name="Ma J."/>
        </authorList>
    </citation>
    <scope>NUCLEOTIDE SEQUENCE [LARGE SCALE GENOMIC DNA]</scope>
    <source>
        <strain evidence="3">JCM 14331</strain>
    </source>
</reference>
<gene>
    <name evidence="2" type="ORF">GCM10009098_36500</name>
</gene>
<proteinExistence type="predicted"/>
<dbReference type="Pfam" id="PF13472">
    <property type="entry name" value="Lipase_GDSL_2"/>
    <property type="match status" value="1"/>
</dbReference>
<dbReference type="SUPFAM" id="SSF52266">
    <property type="entry name" value="SGNH hydrolase"/>
    <property type="match status" value="1"/>
</dbReference>
<evidence type="ECO:0000313" key="3">
    <source>
        <dbReference type="Proteomes" id="UP001501169"/>
    </source>
</evidence>
<dbReference type="InterPro" id="IPR013830">
    <property type="entry name" value="SGNH_hydro"/>
</dbReference>
<dbReference type="EMBL" id="BAAAEO010000007">
    <property type="protein sequence ID" value="GAA0565075.1"/>
    <property type="molecule type" value="Genomic_DNA"/>
</dbReference>
<name>A0ABP3PJJ1_9GAMM</name>